<gene>
    <name evidence="1" type="ORF">HK415_01485</name>
</gene>
<evidence type="ECO:0000313" key="1">
    <source>
        <dbReference type="EMBL" id="NNU42113.1"/>
    </source>
</evidence>
<comment type="caution">
    <text evidence="1">The sequence shown here is derived from an EMBL/GenBank/DDBJ whole genome shotgun (WGS) entry which is preliminary data.</text>
</comment>
<dbReference type="Proteomes" id="UP000552954">
    <property type="component" value="Unassembled WGS sequence"/>
</dbReference>
<name>A0A849KCY1_9BURK</name>
<reference evidence="1 2" key="2">
    <citation type="submission" date="2020-06" db="EMBL/GenBank/DDBJ databases">
        <title>Ramlibacter rhizophilus sp. nov., isolated from rhizosphere soil of national flower Mugunghwa from South Korea.</title>
        <authorList>
            <person name="Zheng-Fei Y."/>
            <person name="Huan T."/>
        </authorList>
    </citation>
    <scope>NUCLEOTIDE SEQUENCE [LARGE SCALE GENOMIC DNA]</scope>
    <source>
        <strain evidence="1 2">B156</strain>
    </source>
</reference>
<accession>A0A849KCY1</accession>
<keyword evidence="2" id="KW-1185">Reference proteome</keyword>
<dbReference type="EMBL" id="JABFCS010000001">
    <property type="protein sequence ID" value="NNU42113.1"/>
    <property type="molecule type" value="Genomic_DNA"/>
</dbReference>
<organism evidence="1 2">
    <name type="scientific">Ramlibacter montanisoli</name>
    <dbReference type="NCBI Taxonomy" id="2732512"/>
    <lineage>
        <taxon>Bacteria</taxon>
        <taxon>Pseudomonadati</taxon>
        <taxon>Pseudomonadota</taxon>
        <taxon>Betaproteobacteria</taxon>
        <taxon>Burkholderiales</taxon>
        <taxon>Comamonadaceae</taxon>
        <taxon>Ramlibacter</taxon>
    </lineage>
</organism>
<evidence type="ECO:0000313" key="2">
    <source>
        <dbReference type="Proteomes" id="UP000552954"/>
    </source>
</evidence>
<dbReference type="RefSeq" id="WP_171556508.1">
    <property type="nucleotide sequence ID" value="NZ_JABFCS010000001.1"/>
</dbReference>
<proteinExistence type="predicted"/>
<sequence length="132" mass="14627">MTDNSVPLLDAAGLKRLGEGHSRAACAQCAAIRAPGWEAMPGGFERDGLRKVGTVRRPEVEDPTLAEYHPGGTNGWSAEAPIAPAFFPYNRCDAWQCVQCGRPFLRYTEYGGYYVEERIRELRPELVVDTQP</sequence>
<dbReference type="AlphaFoldDB" id="A0A849KCY1"/>
<reference evidence="1 2" key="1">
    <citation type="submission" date="2020-05" db="EMBL/GenBank/DDBJ databases">
        <authorList>
            <person name="Khan S.A."/>
            <person name="Jeon C.O."/>
            <person name="Chun B.H."/>
        </authorList>
    </citation>
    <scope>NUCLEOTIDE SEQUENCE [LARGE SCALE GENOMIC DNA]</scope>
    <source>
        <strain evidence="1 2">B156</strain>
    </source>
</reference>
<protein>
    <submittedName>
        <fullName evidence="1">Uncharacterized protein</fullName>
    </submittedName>
</protein>